<gene>
    <name evidence="1" type="ORF">SDC9_161042</name>
</gene>
<dbReference type="AlphaFoldDB" id="A0A645FH45"/>
<proteinExistence type="predicted"/>
<comment type="caution">
    <text evidence="1">The sequence shown here is derived from an EMBL/GenBank/DDBJ whole genome shotgun (WGS) entry which is preliminary data.</text>
</comment>
<organism evidence="1">
    <name type="scientific">bioreactor metagenome</name>
    <dbReference type="NCBI Taxonomy" id="1076179"/>
    <lineage>
        <taxon>unclassified sequences</taxon>
        <taxon>metagenomes</taxon>
        <taxon>ecological metagenomes</taxon>
    </lineage>
</organism>
<dbReference type="EMBL" id="VSSQ01060262">
    <property type="protein sequence ID" value="MPN13718.1"/>
    <property type="molecule type" value="Genomic_DNA"/>
</dbReference>
<name>A0A645FH45_9ZZZZ</name>
<protein>
    <submittedName>
        <fullName evidence="1">Uncharacterized protein</fullName>
    </submittedName>
</protein>
<accession>A0A645FH45</accession>
<sequence>MIENSNSITALKAIGVIRATVCIGNDFVKNKYFCGHLSKMLRNSPMRYPCSESIRNLLGPKSQTAAIPDMCLRRRITHNRVDEHFVHFDNKRLRNRQTQICSQHGSDRFDSKILLSLNTLCRKFGDNLNIVTAVSVFTSNEARFRLPFAHFSLKARSQ</sequence>
<evidence type="ECO:0000313" key="1">
    <source>
        <dbReference type="EMBL" id="MPN13718.1"/>
    </source>
</evidence>
<reference evidence="1" key="1">
    <citation type="submission" date="2019-08" db="EMBL/GenBank/DDBJ databases">
        <authorList>
            <person name="Kucharzyk K."/>
            <person name="Murdoch R.W."/>
            <person name="Higgins S."/>
            <person name="Loffler F."/>
        </authorList>
    </citation>
    <scope>NUCLEOTIDE SEQUENCE</scope>
</reference>